<dbReference type="AlphaFoldDB" id="A0AAV2QMG7"/>
<comment type="caution">
    <text evidence="2">The sequence shown here is derived from an EMBL/GenBank/DDBJ whole genome shotgun (WGS) entry which is preliminary data.</text>
</comment>
<evidence type="ECO:0000259" key="1">
    <source>
        <dbReference type="PROSITE" id="PS50021"/>
    </source>
</evidence>
<dbReference type="FunFam" id="1.10.418.10:FF:000032">
    <property type="entry name" value="utrophin isoform X1"/>
    <property type="match status" value="1"/>
</dbReference>
<organism evidence="2 3">
    <name type="scientific">Meganyctiphanes norvegica</name>
    <name type="common">Northern krill</name>
    <name type="synonym">Thysanopoda norvegica</name>
    <dbReference type="NCBI Taxonomy" id="48144"/>
    <lineage>
        <taxon>Eukaryota</taxon>
        <taxon>Metazoa</taxon>
        <taxon>Ecdysozoa</taxon>
        <taxon>Arthropoda</taxon>
        <taxon>Crustacea</taxon>
        <taxon>Multicrustacea</taxon>
        <taxon>Malacostraca</taxon>
        <taxon>Eumalacostraca</taxon>
        <taxon>Eucarida</taxon>
        <taxon>Euphausiacea</taxon>
        <taxon>Euphausiidae</taxon>
        <taxon>Meganyctiphanes</taxon>
    </lineage>
</organism>
<feature type="domain" description="Calponin-homology (CH)" evidence="1">
    <location>
        <begin position="133"/>
        <end position="238"/>
    </location>
</feature>
<dbReference type="SUPFAM" id="SSF47576">
    <property type="entry name" value="Calponin-homology domain, CH-domain"/>
    <property type="match status" value="1"/>
</dbReference>
<dbReference type="PROSITE" id="PS50021">
    <property type="entry name" value="CH"/>
    <property type="match status" value="2"/>
</dbReference>
<dbReference type="Proteomes" id="UP001497623">
    <property type="component" value="Unassembled WGS sequence"/>
</dbReference>
<dbReference type="InterPro" id="IPR036872">
    <property type="entry name" value="CH_dom_sf"/>
</dbReference>
<dbReference type="SMART" id="SM00033">
    <property type="entry name" value="CH"/>
    <property type="match status" value="2"/>
</dbReference>
<feature type="domain" description="Calponin-homology (CH)" evidence="1">
    <location>
        <begin position="14"/>
        <end position="118"/>
    </location>
</feature>
<dbReference type="InterPro" id="IPR001715">
    <property type="entry name" value="CH_dom"/>
</dbReference>
<name>A0AAV2QMG7_MEGNR</name>
<reference evidence="2 3" key="1">
    <citation type="submission" date="2024-05" db="EMBL/GenBank/DDBJ databases">
        <authorList>
            <person name="Wallberg A."/>
        </authorList>
    </citation>
    <scope>NUCLEOTIDE SEQUENCE [LARGE SCALE GENOMIC DNA]</scope>
</reference>
<dbReference type="Pfam" id="PF00307">
    <property type="entry name" value="CH"/>
    <property type="match status" value="2"/>
</dbReference>
<accession>A0AAV2QMG7</accession>
<dbReference type="EMBL" id="CAXKWB010007691">
    <property type="protein sequence ID" value="CAL4088021.1"/>
    <property type="molecule type" value="Genomic_DNA"/>
</dbReference>
<dbReference type="CDD" id="cd21186">
    <property type="entry name" value="CH_DMD-like_rpt1"/>
    <property type="match status" value="1"/>
</dbReference>
<dbReference type="PANTHER" id="PTHR11915">
    <property type="entry name" value="SPECTRIN/FILAMIN RELATED CYTOSKELETAL PROTEIN"/>
    <property type="match status" value="1"/>
</dbReference>
<dbReference type="Gene3D" id="1.10.418.10">
    <property type="entry name" value="Calponin-like domain"/>
    <property type="match status" value="2"/>
</dbReference>
<evidence type="ECO:0000313" key="3">
    <source>
        <dbReference type="Proteomes" id="UP001497623"/>
    </source>
</evidence>
<protein>
    <recommendedName>
        <fullName evidence="1">Calponin-homology (CH) domain-containing protein</fullName>
    </recommendedName>
</protein>
<keyword evidence="3" id="KW-1185">Reference proteome</keyword>
<gene>
    <name evidence="2" type="ORF">MNOR_LOCUS13440</name>
</gene>
<feature type="non-terminal residue" evidence="2">
    <location>
        <position position="271"/>
    </location>
</feature>
<evidence type="ECO:0000313" key="2">
    <source>
        <dbReference type="EMBL" id="CAL4088021.1"/>
    </source>
</evidence>
<proteinExistence type="predicted"/>
<sequence>MSSMEVIFKDEREDVQKKTFAKWINSQLAKGQHPPVTDLFYDLRDGTRLLQLLEVLTEKSYKREKGRMRVHHLNNVSRALGILEEHKVKLINISNEHIVDGSAKLTLGLVWAIILHWQVQGILKDVMADLQQTNLEKTLLAWCRQTTKGYHGVDIRNFTTSWSDGLAFNAILHSHRQQLFDYVTIARKHPYARLENAFRLANEHFGIERLLDPEDVNSQVPDKKSIMMYVMCLFQALPHDTFTMESLDDSITSDSSLVMEESNESVVIHRK</sequence>